<dbReference type="GO" id="GO:0047372">
    <property type="term" value="F:monoacylglycerol lipase activity"/>
    <property type="evidence" value="ECO:0007669"/>
    <property type="project" value="TreeGrafter"/>
</dbReference>
<reference evidence="4" key="2">
    <citation type="journal article" date="2023" name="Plants (Basel)">
        <title>Annotation of the Turnera subulata (Passifloraceae) Draft Genome Reveals the S-Locus Evolved after the Divergence of Turneroideae from Passifloroideae in a Stepwise Manner.</title>
        <authorList>
            <person name="Henning P.M."/>
            <person name="Roalson E.H."/>
            <person name="Mir W."/>
            <person name="McCubbin A.G."/>
            <person name="Shore J.S."/>
        </authorList>
    </citation>
    <scope>NUCLEOTIDE SEQUENCE</scope>
    <source>
        <strain evidence="4">F60SS</strain>
    </source>
</reference>
<protein>
    <submittedName>
        <fullName evidence="4">Embryogenesis-associated protein emb8</fullName>
    </submittedName>
</protein>
<proteinExistence type="inferred from homology"/>
<dbReference type="InterPro" id="IPR029058">
    <property type="entry name" value="AB_hydrolase_fold"/>
</dbReference>
<evidence type="ECO:0000313" key="5">
    <source>
        <dbReference type="Proteomes" id="UP001141552"/>
    </source>
</evidence>
<accession>A0A9Q0GAW2</accession>
<dbReference type="GO" id="GO:0034338">
    <property type="term" value="F:short-chain carboxylesterase activity"/>
    <property type="evidence" value="ECO:0007669"/>
    <property type="project" value="TreeGrafter"/>
</dbReference>
<reference evidence="4" key="1">
    <citation type="submission" date="2022-02" db="EMBL/GenBank/DDBJ databases">
        <authorList>
            <person name="Henning P.M."/>
            <person name="McCubbin A.G."/>
            <person name="Shore J.S."/>
        </authorList>
    </citation>
    <scope>NUCLEOTIDE SEQUENCE</scope>
    <source>
        <strain evidence="4">F60SS</strain>
        <tissue evidence="4">Leaves</tissue>
    </source>
</reference>
<feature type="active site" description="Charge relay system" evidence="2">
    <location>
        <position position="332"/>
    </location>
</feature>
<organism evidence="4 5">
    <name type="scientific">Turnera subulata</name>
    <dbReference type="NCBI Taxonomy" id="218843"/>
    <lineage>
        <taxon>Eukaryota</taxon>
        <taxon>Viridiplantae</taxon>
        <taxon>Streptophyta</taxon>
        <taxon>Embryophyta</taxon>
        <taxon>Tracheophyta</taxon>
        <taxon>Spermatophyta</taxon>
        <taxon>Magnoliopsida</taxon>
        <taxon>eudicotyledons</taxon>
        <taxon>Gunneridae</taxon>
        <taxon>Pentapetalae</taxon>
        <taxon>rosids</taxon>
        <taxon>fabids</taxon>
        <taxon>Malpighiales</taxon>
        <taxon>Passifloraceae</taxon>
        <taxon>Turnera</taxon>
    </lineage>
</organism>
<name>A0A9Q0GAW2_9ROSI</name>
<evidence type="ECO:0000256" key="1">
    <source>
        <dbReference type="ARBA" id="ARBA00010884"/>
    </source>
</evidence>
<dbReference type="Proteomes" id="UP001141552">
    <property type="component" value="Unassembled WGS sequence"/>
</dbReference>
<dbReference type="Gene3D" id="3.40.50.1820">
    <property type="entry name" value="alpha/beta hydrolase"/>
    <property type="match status" value="1"/>
</dbReference>
<dbReference type="PANTHER" id="PTHR10794:SF84">
    <property type="entry name" value="ESTERASE_LIPASE_THIOESTERASE FAMILY PROTEIN"/>
    <property type="match status" value="1"/>
</dbReference>
<keyword evidence="5" id="KW-1185">Reference proteome</keyword>
<dbReference type="InterPro" id="IPR012020">
    <property type="entry name" value="ABHD4"/>
</dbReference>
<dbReference type="EMBL" id="JAKUCV010001446">
    <property type="protein sequence ID" value="KAJ4846341.1"/>
    <property type="molecule type" value="Genomic_DNA"/>
</dbReference>
<dbReference type="AlphaFoldDB" id="A0A9Q0GAW2"/>
<comment type="similarity">
    <text evidence="1">Belongs to the AB hydrolase superfamily. AB hydrolase 4 family.</text>
</comment>
<gene>
    <name evidence="4" type="primary">EMB8</name>
    <name evidence="4" type="ORF">Tsubulata_005937</name>
</gene>
<dbReference type="InterPro" id="IPR050960">
    <property type="entry name" value="AB_hydrolase_4_sf"/>
</dbReference>
<dbReference type="Pfam" id="PF00561">
    <property type="entry name" value="Abhydrolase_1"/>
    <property type="match status" value="1"/>
</dbReference>
<comment type="caution">
    <text evidence="4">The sequence shown here is derived from an EMBL/GenBank/DDBJ whole genome shotgun (WGS) entry which is preliminary data.</text>
</comment>
<sequence length="417" mass="45760">MTRLAFAAVSSSPILLSPTRRHLRFPNRPISALHVSAMPDPHPSLDITGGARDLFLPAFSSLHRPYSPFPLLAQNCHVETIFASFFRCSPPVTYKRECLRTPDDGAVALDWVAGDQFRLPPSSPVLILLPGLTGGSEDSYVRHMLVKARSKGWRVVVFNSRGCGDSPVTTPQFYSASFLGDMRQVVAHVASRYPNANLYAVGWSLGANILVNYMGQDYETCPLAGAVSLCNPFDLVIADEDFRKAFNVVYDKALTNALCKIFKKHALLFEDLGGEFNTPLAANAKSVREFDDALTRVSFGFKSVDEYYSYSSSSKAIKHVRTRLLCIQAANDPIAPARGIPRQDIEENPNCLLIVTPKGGHLGWIAGPEAPLGSPWTDPVVMDFLEYLERGSSQSPACRSDGEALQQSTVDLHQLKV</sequence>
<dbReference type="InterPro" id="IPR000073">
    <property type="entry name" value="AB_hydrolase_1"/>
</dbReference>
<feature type="domain" description="AB hydrolase-1" evidence="3">
    <location>
        <begin position="124"/>
        <end position="363"/>
    </location>
</feature>
<evidence type="ECO:0000256" key="2">
    <source>
        <dbReference type="PIRSR" id="PIRSR005211-1"/>
    </source>
</evidence>
<dbReference type="PANTHER" id="PTHR10794">
    <property type="entry name" value="ABHYDROLASE DOMAIN-CONTAINING PROTEIN"/>
    <property type="match status" value="1"/>
</dbReference>
<feature type="active site" description="Charge relay system" evidence="2">
    <location>
        <position position="361"/>
    </location>
</feature>
<feature type="active site" description="Charge relay system" evidence="2">
    <location>
        <position position="204"/>
    </location>
</feature>
<dbReference type="PIRSF" id="PIRSF005211">
    <property type="entry name" value="Ab_hydro_YheT"/>
    <property type="match status" value="1"/>
</dbReference>
<dbReference type="SUPFAM" id="SSF53474">
    <property type="entry name" value="alpha/beta-Hydrolases"/>
    <property type="match status" value="1"/>
</dbReference>
<dbReference type="FunFam" id="3.40.50.1820:FF:000140">
    <property type="entry name" value="Esterase/lipase/thioesterase family protein"/>
    <property type="match status" value="1"/>
</dbReference>
<evidence type="ECO:0000259" key="3">
    <source>
        <dbReference type="Pfam" id="PF00561"/>
    </source>
</evidence>
<dbReference type="OrthoDB" id="247542at2759"/>
<evidence type="ECO:0000313" key="4">
    <source>
        <dbReference type="EMBL" id="KAJ4846341.1"/>
    </source>
</evidence>